<keyword evidence="4 6" id="KW-1133">Transmembrane helix</keyword>
<feature type="transmembrane region" description="Helical" evidence="6">
    <location>
        <begin position="214"/>
        <end position="237"/>
    </location>
</feature>
<sequence>MSDKAKGILCAMTGPLLFGISGTVAQSLFQNSGVTAPWLVSVRLLGSGILMILFSYFRLGSQLFDVWKNWRTALLLVCLAIFGMLGNQLTYFEAIAHSNAGTATVMQFLAPTLIIIYFAIVNRRWPGRADAVSVVLATIGTFLITTHGQFGSLAISKGGLIWGILTALSGVVYAILPVSLVLQFGSLATTSWCMLIGGVGFNLYHPVWVGQPRFTLAVDLKVAFIILFGTMFAYLIFMQSLKYVSPTTMSLLDAFEPVSAAILGVLFLGVHMDGVEILGTLLVISTVFVQAMKTPNQYESTDLNQSN</sequence>
<dbReference type="InterPro" id="IPR037185">
    <property type="entry name" value="EmrE-like"/>
</dbReference>
<evidence type="ECO:0000313" key="9">
    <source>
        <dbReference type="Proteomes" id="UP000245080"/>
    </source>
</evidence>
<reference evidence="8 9" key="1">
    <citation type="journal article" date="2018" name="Int. J. Syst. Evol. Microbiol.">
        <title>Lactobacillus bambusae sp. nov., isolated from a traditional fermented Ma-bamboo shoots of Taiwan.</title>
        <authorList>
            <person name="Wang L.-T."/>
        </authorList>
    </citation>
    <scope>NUCLEOTIDE SEQUENCE [LARGE SCALE GENOMIC DNA]</scope>
    <source>
        <strain evidence="8 9">BS-W1</strain>
    </source>
</reference>
<dbReference type="PANTHER" id="PTHR32322">
    <property type="entry name" value="INNER MEMBRANE TRANSPORTER"/>
    <property type="match status" value="1"/>
</dbReference>
<feature type="domain" description="EamA" evidence="7">
    <location>
        <begin position="6"/>
        <end position="145"/>
    </location>
</feature>
<keyword evidence="8" id="KW-0547">Nucleotide-binding</keyword>
<proteinExistence type="inferred from homology"/>
<organism evidence="8 9">
    <name type="scientific">Levilactobacillus bambusae</name>
    <dbReference type="NCBI Taxonomy" id="2024736"/>
    <lineage>
        <taxon>Bacteria</taxon>
        <taxon>Bacillati</taxon>
        <taxon>Bacillota</taxon>
        <taxon>Bacilli</taxon>
        <taxon>Lactobacillales</taxon>
        <taxon>Lactobacillaceae</taxon>
        <taxon>Levilactobacillus</taxon>
    </lineage>
</organism>
<dbReference type="GO" id="GO:0016020">
    <property type="term" value="C:membrane"/>
    <property type="evidence" value="ECO:0007669"/>
    <property type="project" value="UniProtKB-SubCell"/>
</dbReference>
<protein>
    <submittedName>
        <fullName evidence="8">Peptide ABC transporter ATP-binding protein</fullName>
    </submittedName>
</protein>
<feature type="transmembrane region" description="Helical" evidence="6">
    <location>
        <begin position="69"/>
        <end position="89"/>
    </location>
</feature>
<feature type="domain" description="EamA" evidence="7">
    <location>
        <begin position="159"/>
        <end position="289"/>
    </location>
</feature>
<dbReference type="SUPFAM" id="SSF103481">
    <property type="entry name" value="Multidrug resistance efflux transporter EmrE"/>
    <property type="match status" value="2"/>
</dbReference>
<evidence type="ECO:0000256" key="4">
    <source>
        <dbReference type="ARBA" id="ARBA00022989"/>
    </source>
</evidence>
<accession>A0A2V1N0I7</accession>
<dbReference type="GO" id="GO:0005524">
    <property type="term" value="F:ATP binding"/>
    <property type="evidence" value="ECO:0007669"/>
    <property type="project" value="UniProtKB-KW"/>
</dbReference>
<keyword evidence="8" id="KW-0067">ATP-binding</keyword>
<gene>
    <name evidence="8" type="ORF">DCM90_00980</name>
</gene>
<evidence type="ECO:0000259" key="7">
    <source>
        <dbReference type="Pfam" id="PF00892"/>
    </source>
</evidence>
<evidence type="ECO:0000256" key="3">
    <source>
        <dbReference type="ARBA" id="ARBA00022692"/>
    </source>
</evidence>
<dbReference type="AlphaFoldDB" id="A0A2V1N0I7"/>
<evidence type="ECO:0000256" key="1">
    <source>
        <dbReference type="ARBA" id="ARBA00004127"/>
    </source>
</evidence>
<evidence type="ECO:0000256" key="5">
    <source>
        <dbReference type="ARBA" id="ARBA00023136"/>
    </source>
</evidence>
<evidence type="ECO:0000313" key="8">
    <source>
        <dbReference type="EMBL" id="PWG00781.1"/>
    </source>
</evidence>
<dbReference type="EMBL" id="QCXQ01000001">
    <property type="protein sequence ID" value="PWG00781.1"/>
    <property type="molecule type" value="Genomic_DNA"/>
</dbReference>
<comment type="similarity">
    <text evidence="2">Belongs to the EamA transporter family.</text>
</comment>
<dbReference type="Proteomes" id="UP000245080">
    <property type="component" value="Unassembled WGS sequence"/>
</dbReference>
<dbReference type="PANTHER" id="PTHR32322:SF2">
    <property type="entry name" value="EAMA DOMAIN-CONTAINING PROTEIN"/>
    <property type="match status" value="1"/>
</dbReference>
<dbReference type="InterPro" id="IPR000620">
    <property type="entry name" value="EamA_dom"/>
</dbReference>
<feature type="transmembrane region" description="Helical" evidence="6">
    <location>
        <begin position="35"/>
        <end position="57"/>
    </location>
</feature>
<feature type="transmembrane region" description="Helical" evidence="6">
    <location>
        <begin position="161"/>
        <end position="182"/>
    </location>
</feature>
<name>A0A2V1N0I7_9LACO</name>
<feature type="transmembrane region" description="Helical" evidence="6">
    <location>
        <begin position="132"/>
        <end position="155"/>
    </location>
</feature>
<dbReference type="InterPro" id="IPR050638">
    <property type="entry name" value="AA-Vitamin_Transporters"/>
</dbReference>
<dbReference type="Pfam" id="PF00892">
    <property type="entry name" value="EamA"/>
    <property type="match status" value="2"/>
</dbReference>
<feature type="transmembrane region" description="Helical" evidence="6">
    <location>
        <begin position="101"/>
        <end position="120"/>
    </location>
</feature>
<keyword evidence="9" id="KW-1185">Reference proteome</keyword>
<comment type="subcellular location">
    <subcellularLocation>
        <location evidence="1">Endomembrane system</location>
        <topology evidence="1">Multi-pass membrane protein</topology>
    </subcellularLocation>
</comment>
<comment type="caution">
    <text evidence="8">The sequence shown here is derived from an EMBL/GenBank/DDBJ whole genome shotgun (WGS) entry which is preliminary data.</text>
</comment>
<dbReference type="OrthoDB" id="9810818at2"/>
<dbReference type="RefSeq" id="WP_109249494.1">
    <property type="nucleotide sequence ID" value="NZ_QCXQ01000001.1"/>
</dbReference>
<evidence type="ECO:0000256" key="2">
    <source>
        <dbReference type="ARBA" id="ARBA00007362"/>
    </source>
</evidence>
<keyword evidence="5 6" id="KW-0472">Membrane</keyword>
<evidence type="ECO:0000256" key="6">
    <source>
        <dbReference type="SAM" id="Phobius"/>
    </source>
</evidence>
<keyword evidence="3 6" id="KW-0812">Transmembrane</keyword>